<dbReference type="EMBL" id="JANCYU010000062">
    <property type="protein sequence ID" value="KAK4528285.1"/>
    <property type="molecule type" value="Genomic_DNA"/>
</dbReference>
<dbReference type="Gene3D" id="2.30.42.10">
    <property type="match status" value="2"/>
</dbReference>
<evidence type="ECO:0000313" key="5">
    <source>
        <dbReference type="Proteomes" id="UP001300502"/>
    </source>
</evidence>
<name>A0AAV9ILK5_9RHOD</name>
<gene>
    <name evidence="4" type="ORF">GAYE_SCF54G6222</name>
</gene>
<feature type="region of interest" description="Disordered" evidence="2">
    <location>
        <begin position="1422"/>
        <end position="1456"/>
    </location>
</feature>
<feature type="domain" description="PH" evidence="3">
    <location>
        <begin position="804"/>
        <end position="838"/>
    </location>
</feature>
<feature type="region of interest" description="Disordered" evidence="2">
    <location>
        <begin position="895"/>
        <end position="928"/>
    </location>
</feature>
<dbReference type="GO" id="GO:0005737">
    <property type="term" value="C:cytoplasm"/>
    <property type="evidence" value="ECO:0007669"/>
    <property type="project" value="TreeGrafter"/>
</dbReference>
<accession>A0AAV9ILK5</accession>
<organism evidence="4 5">
    <name type="scientific">Galdieria yellowstonensis</name>
    <dbReference type="NCBI Taxonomy" id="3028027"/>
    <lineage>
        <taxon>Eukaryota</taxon>
        <taxon>Rhodophyta</taxon>
        <taxon>Bangiophyceae</taxon>
        <taxon>Galdieriales</taxon>
        <taxon>Galdieriaceae</taxon>
        <taxon>Galdieria</taxon>
    </lineage>
</organism>
<dbReference type="PROSITE" id="PS50003">
    <property type="entry name" value="PH_DOMAIN"/>
    <property type="match status" value="1"/>
</dbReference>
<sequence>MLLTEYAKDNATYDTIFYSQPLLFDNDKELQVSLLQSYYRWRRSILNKGYDVDSNRHRQLAYFGLWKIGVVARYFHALQNHAKRRRKQRLKAEWFCKKLLAQKTLLALISHSIHSKVMLEGDLKTSSIVDNHHHDDADDHSTIFSKETQKRNTKQFPKYILTMGAWMEALQAKADRYYERKLLVRIFHLLQMNFHCAKISSSGEDKVQCMLKMVPSRQVQKVYYETSVETVVPVIQFDQMAYRLQRKQITLRWKLWIKGLEDIRECKYLWASSWKRLRNRISNQNSAELKPMPLKSSWVKPAVRRRQTQVLQRWMECRVNRLKQNAWNRMKLVLLDKNFNHLLAKRMYDIYLLRMCLQALYQYAFVKMPPTFVLNEDETAVRYADEIDKRKQKSKYFMFWKEITKKHQEKRQYATQRIIMQRNLFLWTKAKWALQHYILHIRHSEQQIMNNIQMRLKTQVFQILWRHYQFRSNYSSSFPAKVSLSFLHIGGRYDVRRTIGKLVQVFHLPMNGVNMKQKHSNYIELWNKLLLSSSAWRALKLYHLLKFHRGLILSCLVHFLSDDVIRLSFLEWRMFAQTQKRRRLLNVQALEFHHSCLLNRMFVIWRKNAQWLAIERQATQVAVEFFRHKTLSYWMPKWRKCVVYRNFAQAEIVYKRNKLMRKRCFLVWRVETLVSVYSMRSERRRPARRVFRAIQQVLLEQSNQRKALLMSQLKSNRVFETHLKRMMDGTTFCVYRISPCRKMDVLFYLDEHLEGIYSTRKEFCFSLSSLLELEYGISSTSSSPSVPFDTLKQSGVLCHEPWQCFSIVIRNKKEALYMATDNERVLETWLQGLLQIMEILQRKPRTFSFKAMRGRMKLRKLCEQGNCSLAKLILHSVRKASPSIEYSTVSEAPLEDHLRGQQQQQQQPQVLPQDDNHHHTETTISSGPRNCKVVAQSLSHPELLIEELNEQILKKNLIQAQGFVSFYLESGRIQSRPCTSYQAEEICAWLQADARILRVVIQRDPSATDSAPPPQEETLDMLLQQDEPTYVAPDLSPLPEDEPISLALSHKLSYIESGRIPSLVPFARVRIVVPGSPCHAAGLLQDDYILSLGRLRFYRDWHGKPFVEGCNITGDNIARWVEKECYHHENRTLNLVILRRTEYYPEDSEQVIEDWQTFRFHVLPKPSPRYHGLLGASFEVLHQQFQESYQNIPFAVVTNVQPGSPAARAGFLPNDLILEYGSIAFTEQDNYENAPQQIQSSLQSDPGATLVVVVLRPCEEEQPQENDTFHPRRKSSSPLCMYRLLLVPNNDLSYLSFRHKMIHGMQWCFFLSPGVIGYLDNSGGETVYDTSKRLWAKWMLKTIKKVKVLLKPEDMLTRCRGFADFCTQVAADSKLAGLCRLYKKVDKVAYFHCPSPCYELFCKYISSNPHLELKPKKESSVYSSASSSNRQSTLPPPSQKTGKGFDLGKKLGWKRK</sequence>
<dbReference type="SMART" id="SM00228">
    <property type="entry name" value="PDZ"/>
    <property type="match status" value="1"/>
</dbReference>
<feature type="compositionally biased region" description="Low complexity" evidence="2">
    <location>
        <begin position="1422"/>
        <end position="1432"/>
    </location>
</feature>
<dbReference type="GO" id="GO:0005634">
    <property type="term" value="C:nucleus"/>
    <property type="evidence" value="ECO:0007669"/>
    <property type="project" value="TreeGrafter"/>
</dbReference>
<evidence type="ECO:0000256" key="1">
    <source>
        <dbReference type="ARBA" id="ARBA00005256"/>
    </source>
</evidence>
<proteinExistence type="inferred from homology"/>
<dbReference type="SUPFAM" id="SSF50156">
    <property type="entry name" value="PDZ domain-like"/>
    <property type="match status" value="1"/>
</dbReference>
<dbReference type="InterPro" id="IPR041489">
    <property type="entry name" value="PDZ_6"/>
</dbReference>
<dbReference type="InterPro" id="IPR035269">
    <property type="entry name" value="PSMD9"/>
</dbReference>
<evidence type="ECO:0000256" key="2">
    <source>
        <dbReference type="SAM" id="MobiDB-lite"/>
    </source>
</evidence>
<evidence type="ECO:0000259" key="3">
    <source>
        <dbReference type="PROSITE" id="PS50003"/>
    </source>
</evidence>
<evidence type="ECO:0000313" key="4">
    <source>
        <dbReference type="EMBL" id="KAK4528285.1"/>
    </source>
</evidence>
<comment type="similarity">
    <text evidence="1">Belongs to the proteasome subunit p27 family.</text>
</comment>
<comment type="caution">
    <text evidence="4">The sequence shown here is derived from an EMBL/GenBank/DDBJ whole genome shotgun (WGS) entry which is preliminary data.</text>
</comment>
<feature type="compositionally biased region" description="Low complexity" evidence="2">
    <location>
        <begin position="901"/>
        <end position="913"/>
    </location>
</feature>
<protein>
    <recommendedName>
        <fullName evidence="3">PH domain-containing protein</fullName>
    </recommendedName>
</protein>
<dbReference type="GO" id="GO:0070682">
    <property type="term" value="P:proteasome regulatory particle assembly"/>
    <property type="evidence" value="ECO:0007669"/>
    <property type="project" value="InterPro"/>
</dbReference>
<keyword evidence="5" id="KW-1185">Reference proteome</keyword>
<reference evidence="4 5" key="1">
    <citation type="submission" date="2022-07" db="EMBL/GenBank/DDBJ databases">
        <title>Genome-wide signatures of adaptation to extreme environments.</title>
        <authorList>
            <person name="Cho C.H."/>
            <person name="Yoon H.S."/>
        </authorList>
    </citation>
    <scope>NUCLEOTIDE SEQUENCE [LARGE SCALE GENOMIC DNA]</scope>
    <source>
        <strain evidence="4 5">108.79 E11</strain>
    </source>
</reference>
<dbReference type="InterPro" id="IPR036034">
    <property type="entry name" value="PDZ_sf"/>
</dbReference>
<dbReference type="Gene3D" id="2.30.29.30">
    <property type="entry name" value="Pleckstrin-homology domain (PH domain)/Phosphotyrosine-binding domain (PTB)"/>
    <property type="match status" value="1"/>
</dbReference>
<dbReference type="InterPro" id="IPR001478">
    <property type="entry name" value="PDZ"/>
</dbReference>
<dbReference type="Proteomes" id="UP001300502">
    <property type="component" value="Unassembled WGS sequence"/>
</dbReference>
<dbReference type="InterPro" id="IPR001849">
    <property type="entry name" value="PH_domain"/>
</dbReference>
<dbReference type="PANTHER" id="PTHR12651:SF1">
    <property type="entry name" value="26S PROTEASOME NON-ATPASE REGULATORY SUBUNIT 9"/>
    <property type="match status" value="1"/>
</dbReference>
<dbReference type="Pfam" id="PF17820">
    <property type="entry name" value="PDZ_6"/>
    <property type="match status" value="1"/>
</dbReference>
<dbReference type="PANTHER" id="PTHR12651">
    <property type="entry name" value="26S PROTEASOME NON-ATPASE REGULATORY SUBUNIT 9"/>
    <property type="match status" value="1"/>
</dbReference>
<dbReference type="InterPro" id="IPR011993">
    <property type="entry name" value="PH-like_dom_sf"/>
</dbReference>